<name>A0ACB0ZS17_MELEN</name>
<gene>
    <name evidence="1" type="ORF">MENTE1834_LOCUS28990</name>
</gene>
<comment type="caution">
    <text evidence="1">The sequence shown here is derived from an EMBL/GenBank/DDBJ whole genome shotgun (WGS) entry which is preliminary data.</text>
</comment>
<reference evidence="1" key="1">
    <citation type="submission" date="2023-11" db="EMBL/GenBank/DDBJ databases">
        <authorList>
            <person name="Poullet M."/>
        </authorList>
    </citation>
    <scope>NUCLEOTIDE SEQUENCE</scope>
    <source>
        <strain evidence="1">E1834</strain>
    </source>
</reference>
<organism evidence="1 2">
    <name type="scientific">Meloidogyne enterolobii</name>
    <name type="common">Root-knot nematode worm</name>
    <name type="synonym">Meloidogyne mayaguensis</name>
    <dbReference type="NCBI Taxonomy" id="390850"/>
    <lineage>
        <taxon>Eukaryota</taxon>
        <taxon>Metazoa</taxon>
        <taxon>Ecdysozoa</taxon>
        <taxon>Nematoda</taxon>
        <taxon>Chromadorea</taxon>
        <taxon>Rhabditida</taxon>
        <taxon>Tylenchina</taxon>
        <taxon>Tylenchomorpha</taxon>
        <taxon>Tylenchoidea</taxon>
        <taxon>Meloidogynidae</taxon>
        <taxon>Meloidogyninae</taxon>
        <taxon>Meloidogyne</taxon>
    </lineage>
</organism>
<dbReference type="Proteomes" id="UP001497535">
    <property type="component" value="Unassembled WGS sequence"/>
</dbReference>
<proteinExistence type="predicted"/>
<protein>
    <submittedName>
        <fullName evidence="1">Uncharacterized protein</fullName>
    </submittedName>
</protein>
<keyword evidence="2" id="KW-1185">Reference proteome</keyword>
<sequence>MTMTSAGVMAVSNQQMLQQQQQQPQHRVQYRPPDISQVSAGVGMQSVQPQPGFPSGAHINPQVYPNFGGSHGAAGVYGHPENGSMMSEVEFQEIMTRNQTVSSSAIHRAVSDAAGGDYASAIETLVTAISLIRQSRVAHDDRCKLLINTLQVNLHF</sequence>
<accession>A0ACB0ZS17</accession>
<dbReference type="EMBL" id="CAVMJV010000045">
    <property type="protein sequence ID" value="CAK5081753.1"/>
    <property type="molecule type" value="Genomic_DNA"/>
</dbReference>
<evidence type="ECO:0000313" key="1">
    <source>
        <dbReference type="EMBL" id="CAK5081753.1"/>
    </source>
</evidence>
<evidence type="ECO:0000313" key="2">
    <source>
        <dbReference type="Proteomes" id="UP001497535"/>
    </source>
</evidence>